<dbReference type="EMBL" id="JACATZ010000001">
    <property type="protein sequence ID" value="NWJ44395.1"/>
    <property type="molecule type" value="Genomic_DNA"/>
</dbReference>
<dbReference type="PANTHER" id="PTHR44086">
    <property type="entry name" value="THIOSULFATE SULFURTRANSFERASE RDL2, MITOCHONDRIAL-RELATED"/>
    <property type="match status" value="1"/>
</dbReference>
<organism evidence="2 4">
    <name type="scientific">Candidatus Chlorohelix allophototropha</name>
    <dbReference type="NCBI Taxonomy" id="3003348"/>
    <lineage>
        <taxon>Bacteria</taxon>
        <taxon>Bacillati</taxon>
        <taxon>Chloroflexota</taxon>
        <taxon>Chloroflexia</taxon>
        <taxon>Candidatus Chloroheliales</taxon>
        <taxon>Candidatus Chloroheliaceae</taxon>
        <taxon>Candidatus Chlorohelix</taxon>
    </lineage>
</organism>
<dbReference type="Gene3D" id="3.40.250.10">
    <property type="entry name" value="Rhodanese-like domain"/>
    <property type="match status" value="1"/>
</dbReference>
<gene>
    <name evidence="2" type="ORF">HXX08_00805</name>
    <name evidence="3" type="ORF">OZ401_002080</name>
</gene>
<dbReference type="EMBL" id="CP128399">
    <property type="protein sequence ID" value="WJW66287.1"/>
    <property type="molecule type" value="Genomic_DNA"/>
</dbReference>
<dbReference type="GO" id="GO:0004792">
    <property type="term" value="F:thiosulfate-cyanide sulfurtransferase activity"/>
    <property type="evidence" value="ECO:0007669"/>
    <property type="project" value="TreeGrafter"/>
</dbReference>
<dbReference type="InterPro" id="IPR001763">
    <property type="entry name" value="Rhodanese-like_dom"/>
</dbReference>
<dbReference type="Pfam" id="PF00581">
    <property type="entry name" value="Rhodanese"/>
    <property type="match status" value="1"/>
</dbReference>
<name>A0A8T7M279_9CHLR</name>
<dbReference type="CDD" id="cd00158">
    <property type="entry name" value="RHOD"/>
    <property type="match status" value="1"/>
</dbReference>
<evidence type="ECO:0000259" key="1">
    <source>
        <dbReference type="PROSITE" id="PS50206"/>
    </source>
</evidence>
<dbReference type="SUPFAM" id="SSF52821">
    <property type="entry name" value="Rhodanese/Cell cycle control phosphatase"/>
    <property type="match status" value="1"/>
</dbReference>
<sequence>MSLEPYHPIDADAAEELIAKGVKVIDVRQPYEYGYDHIEQAVLVSIDGLYSFSQALNQLNLSKDEPLIFVCEMGQRSTAACEVAAIAGYTNIYNLSGGMNMWRYSGKMVVKGQK</sequence>
<dbReference type="Proteomes" id="UP001431572">
    <property type="component" value="Chromosome 1"/>
</dbReference>
<dbReference type="PANTHER" id="PTHR44086:SF10">
    <property type="entry name" value="THIOSULFATE SULFURTRANSFERASE_RHODANESE-LIKE DOMAIN-CONTAINING PROTEIN 3"/>
    <property type="match status" value="1"/>
</dbReference>
<dbReference type="AlphaFoldDB" id="A0A8T7M279"/>
<dbReference type="PROSITE" id="PS50206">
    <property type="entry name" value="RHODANESE_3"/>
    <property type="match status" value="1"/>
</dbReference>
<feature type="domain" description="Rhodanese" evidence="1">
    <location>
        <begin position="18"/>
        <end position="111"/>
    </location>
</feature>
<accession>A0A8T7M279</accession>
<evidence type="ECO:0000313" key="4">
    <source>
        <dbReference type="Proteomes" id="UP000521676"/>
    </source>
</evidence>
<reference evidence="3" key="2">
    <citation type="journal article" date="2024" name="Nature">
        <title>Anoxygenic phototroph of the Chloroflexota uses a type I reaction centre.</title>
        <authorList>
            <person name="Tsuji J.M."/>
            <person name="Shaw N.A."/>
            <person name="Nagashima S."/>
            <person name="Venkiteswaran J.J."/>
            <person name="Schiff S.L."/>
            <person name="Watanabe T."/>
            <person name="Fukui M."/>
            <person name="Hanada S."/>
            <person name="Tank M."/>
            <person name="Neufeld J.D."/>
        </authorList>
    </citation>
    <scope>NUCLEOTIDE SEQUENCE</scope>
    <source>
        <strain evidence="3">L227-S17</strain>
    </source>
</reference>
<reference evidence="2 4" key="1">
    <citation type="submission" date="2020-06" db="EMBL/GenBank/DDBJ databases">
        <title>Anoxygenic phototrophic Chloroflexota member uses a Type I reaction center.</title>
        <authorList>
            <person name="Tsuji J.M."/>
            <person name="Shaw N.A."/>
            <person name="Nagashima S."/>
            <person name="Venkiteswaran J."/>
            <person name="Schiff S.L."/>
            <person name="Hanada S."/>
            <person name="Tank M."/>
            <person name="Neufeld J.D."/>
        </authorList>
    </citation>
    <scope>NUCLEOTIDE SEQUENCE [LARGE SCALE GENOMIC DNA]</scope>
    <source>
        <strain evidence="2">L227-S17</strain>
    </source>
</reference>
<protein>
    <submittedName>
        <fullName evidence="2">Rhodanese-like domain-containing protein</fullName>
    </submittedName>
</protein>
<evidence type="ECO:0000313" key="5">
    <source>
        <dbReference type="Proteomes" id="UP001431572"/>
    </source>
</evidence>
<evidence type="ECO:0000313" key="2">
    <source>
        <dbReference type="EMBL" id="NWJ44395.1"/>
    </source>
</evidence>
<dbReference type="Proteomes" id="UP000521676">
    <property type="component" value="Unassembled WGS sequence"/>
</dbReference>
<dbReference type="RefSeq" id="WP_341468171.1">
    <property type="nucleotide sequence ID" value="NZ_CP128399.1"/>
</dbReference>
<keyword evidence="5" id="KW-1185">Reference proteome</keyword>
<evidence type="ECO:0000313" key="3">
    <source>
        <dbReference type="EMBL" id="WJW66287.1"/>
    </source>
</evidence>
<dbReference type="InterPro" id="IPR036873">
    <property type="entry name" value="Rhodanese-like_dom_sf"/>
</dbReference>
<dbReference type="SMART" id="SM00450">
    <property type="entry name" value="RHOD"/>
    <property type="match status" value="1"/>
</dbReference>
<proteinExistence type="predicted"/>